<dbReference type="GO" id="GO:0003977">
    <property type="term" value="F:UDP-N-acetylglucosamine diphosphorylase activity"/>
    <property type="evidence" value="ECO:0007669"/>
    <property type="project" value="UniProtKB-EC"/>
</dbReference>
<dbReference type="InterPro" id="IPR025877">
    <property type="entry name" value="MobA-like_NTP_Trfase"/>
</dbReference>
<comment type="catalytic activity">
    <reaction evidence="16 18">
        <text>N-acetyl-alpha-D-glucosamine 1-phosphate + UTP + H(+) = UDP-N-acetyl-alpha-D-glucosamine + diphosphate</text>
        <dbReference type="Rhea" id="RHEA:13509"/>
        <dbReference type="ChEBI" id="CHEBI:15378"/>
        <dbReference type="ChEBI" id="CHEBI:33019"/>
        <dbReference type="ChEBI" id="CHEBI:46398"/>
        <dbReference type="ChEBI" id="CHEBI:57705"/>
        <dbReference type="ChEBI" id="CHEBI:57776"/>
        <dbReference type="EC" id="2.7.7.23"/>
    </reaction>
</comment>
<accession>A0ABV3SBP2</accession>
<keyword evidence="4 18" id="KW-0963">Cytoplasm</keyword>
<dbReference type="PROSITE" id="PS00101">
    <property type="entry name" value="HEXAPEP_TRANSFERASES"/>
    <property type="match status" value="1"/>
</dbReference>
<dbReference type="InterPro" id="IPR038009">
    <property type="entry name" value="GlmU_C_LbH"/>
</dbReference>
<comment type="caution">
    <text evidence="18">Lacks conserved residue(s) required for the propagation of feature annotation.</text>
</comment>
<dbReference type="SUPFAM" id="SSF53448">
    <property type="entry name" value="Nucleotide-diphospho-sugar transferases"/>
    <property type="match status" value="1"/>
</dbReference>
<feature type="binding site" evidence="18">
    <location>
        <position position="352"/>
    </location>
    <ligand>
        <name>UDP-N-acetyl-alpha-D-glucosamine</name>
        <dbReference type="ChEBI" id="CHEBI:57705"/>
    </ligand>
</feature>
<feature type="domain" description="Mannose-1-phosphate guanyltransferase C-terminal" evidence="20">
    <location>
        <begin position="265"/>
        <end position="353"/>
    </location>
</feature>
<evidence type="ECO:0000259" key="19">
    <source>
        <dbReference type="Pfam" id="PF12804"/>
    </source>
</evidence>
<keyword evidence="8 18" id="KW-0677">Repeat</keyword>
<sequence>MSSEPLSVVVLAAGEGKRMRSTRPKVLQTVAGRPMLAHVLDAASALQPEAIHVVYGHGGDAVQAAFADRSLAWALQSEQLGTGHAVAQALPAIPDHHQILVLCADVPLIRPSTLEALVSEAHGTLSLLTVVLPEPTGYGRVVRGEGGAVDAIVEEKDATPAQRAITEVNTGVMCLPASPLRHWLGALDAGNAQGEYYLTDCIAMARADGWPVHPLVCADPWEVQGVNDRAQLAAVERAAQHRQAVALMRDQGLGLADPARFDLRGELTVGQDCFIDASVMIEGTVTLDDDVHVGPFTRLCDCHIQSGTRVLAHCDVEGSEIGHDCRVGPFARLRPGTALADRARVGNFVETKQARVGADSKINHLSYIGDSQLGAEVNVGAGTITCNYDGRKKHRTRIGDRVFIGSNTALVAPLAVGEGVTIGAGTTVREDIPADTLMLESGHLRQIPGWRSRGKD</sequence>
<comment type="pathway">
    <text evidence="18">Nucleotide-sugar biosynthesis; UDP-N-acetyl-alpha-D-glucosamine biosynthesis; N-acetyl-alpha-D-glucosamine 1-phosphate from alpha-D-glucosamine 6-phosphate (route II): step 2/2.</text>
</comment>
<feature type="binding site" evidence="18">
    <location>
        <position position="381"/>
    </location>
    <ligand>
        <name>acetyl-CoA</name>
        <dbReference type="ChEBI" id="CHEBI:57288"/>
    </ligand>
</feature>
<evidence type="ECO:0000256" key="7">
    <source>
        <dbReference type="ARBA" id="ARBA00022723"/>
    </source>
</evidence>
<dbReference type="CDD" id="cd03353">
    <property type="entry name" value="LbH_GlmU_C"/>
    <property type="match status" value="1"/>
</dbReference>
<evidence type="ECO:0000256" key="4">
    <source>
        <dbReference type="ARBA" id="ARBA00022490"/>
    </source>
</evidence>
<evidence type="ECO:0000256" key="1">
    <source>
        <dbReference type="ARBA" id="ARBA00004496"/>
    </source>
</evidence>
<dbReference type="PANTHER" id="PTHR43584:SF3">
    <property type="entry name" value="BIFUNCTIONAL PROTEIN GLMU"/>
    <property type="match status" value="1"/>
</dbReference>
<comment type="function">
    <text evidence="17 18">Catalyzes the last two sequential reactions in the de novo biosynthetic pathway for UDP-N-acetylglucosamine (UDP-GlcNAc). The C-terminal domain catalyzes the transfer of acetyl group from acetyl coenzyme A to glucosamine-1-phosphate (GlcN-1-P) to produce N-acetylglucosamine-1-phosphate (GlcNAc-1-P), which is converted into UDP-GlcNAc by the transfer of uridine 5-monophosphate (from uridine 5-triphosphate), a reaction catalyzed by the N-terminal domain.</text>
</comment>
<dbReference type="Gene3D" id="3.90.550.10">
    <property type="entry name" value="Spore Coat Polysaccharide Biosynthesis Protein SpsA, Chain A"/>
    <property type="match status" value="1"/>
</dbReference>
<feature type="binding site" evidence="18">
    <location>
        <position position="378"/>
    </location>
    <ligand>
        <name>UDP-N-acetyl-alpha-D-glucosamine</name>
        <dbReference type="ChEBI" id="CHEBI:57705"/>
    </ligand>
</feature>
<feature type="binding site" evidence="18">
    <location>
        <position position="169"/>
    </location>
    <ligand>
        <name>UDP-N-acetyl-alpha-D-glucosamine</name>
        <dbReference type="ChEBI" id="CHEBI:57705"/>
    </ligand>
</feature>
<dbReference type="CDD" id="cd02540">
    <property type="entry name" value="GT2_GlmU_N_bac"/>
    <property type="match status" value="1"/>
</dbReference>
<feature type="region of interest" description="Pyrophosphorylase" evidence="18">
    <location>
        <begin position="1"/>
        <end position="229"/>
    </location>
</feature>
<comment type="subcellular location">
    <subcellularLocation>
        <location evidence="1 18">Cytoplasm</location>
    </subcellularLocation>
</comment>
<comment type="similarity">
    <text evidence="2 18">In the C-terminal section; belongs to the transferase hexapeptide repeat family.</text>
</comment>
<evidence type="ECO:0000256" key="10">
    <source>
        <dbReference type="ARBA" id="ARBA00022960"/>
    </source>
</evidence>
<feature type="active site" description="Proton acceptor" evidence="18">
    <location>
        <position position="364"/>
    </location>
</feature>
<name>A0ABV3SBP2_9GAMM</name>
<feature type="region of interest" description="N-acetyltransferase" evidence="18">
    <location>
        <begin position="252"/>
        <end position="456"/>
    </location>
</feature>
<dbReference type="InterPro" id="IPR011004">
    <property type="entry name" value="Trimer_LpxA-like_sf"/>
</dbReference>
<keyword evidence="6 18" id="KW-0548">Nucleotidyltransferase</keyword>
<evidence type="ECO:0000259" key="20">
    <source>
        <dbReference type="Pfam" id="PF25087"/>
    </source>
</evidence>
<feature type="binding site" evidence="18">
    <location>
        <position position="227"/>
    </location>
    <ligand>
        <name>UDP-N-acetyl-alpha-D-glucosamine</name>
        <dbReference type="ChEBI" id="CHEBI:57705"/>
    </ligand>
</feature>
<dbReference type="InterPro" id="IPR029044">
    <property type="entry name" value="Nucleotide-diphossugar_trans"/>
</dbReference>
<dbReference type="Gene3D" id="2.160.10.10">
    <property type="entry name" value="Hexapeptide repeat proteins"/>
    <property type="match status" value="1"/>
</dbReference>
<dbReference type="EMBL" id="JBAKFJ010000001">
    <property type="protein sequence ID" value="MEX0387159.1"/>
    <property type="molecule type" value="Genomic_DNA"/>
</dbReference>
<feature type="region of interest" description="Linker" evidence="18">
    <location>
        <begin position="230"/>
        <end position="250"/>
    </location>
</feature>
<feature type="binding site" evidence="18">
    <location>
        <position position="406"/>
    </location>
    <ligand>
        <name>acetyl-CoA</name>
        <dbReference type="ChEBI" id="CHEBI:57288"/>
    </ligand>
</feature>
<dbReference type="InterPro" id="IPR001451">
    <property type="entry name" value="Hexapep"/>
</dbReference>
<evidence type="ECO:0000256" key="14">
    <source>
        <dbReference type="ARBA" id="ARBA00023316"/>
    </source>
</evidence>
<comment type="catalytic activity">
    <reaction evidence="15 18">
        <text>alpha-D-glucosamine 1-phosphate + acetyl-CoA = N-acetyl-alpha-D-glucosamine 1-phosphate + CoA + H(+)</text>
        <dbReference type="Rhea" id="RHEA:13725"/>
        <dbReference type="ChEBI" id="CHEBI:15378"/>
        <dbReference type="ChEBI" id="CHEBI:57287"/>
        <dbReference type="ChEBI" id="CHEBI:57288"/>
        <dbReference type="ChEBI" id="CHEBI:57776"/>
        <dbReference type="ChEBI" id="CHEBI:58516"/>
        <dbReference type="EC" id="2.3.1.157"/>
    </reaction>
</comment>
<dbReference type="Proteomes" id="UP001556653">
    <property type="component" value="Unassembled WGS sequence"/>
</dbReference>
<evidence type="ECO:0000256" key="6">
    <source>
        <dbReference type="ARBA" id="ARBA00022695"/>
    </source>
</evidence>
<dbReference type="SUPFAM" id="SSF51161">
    <property type="entry name" value="Trimeric LpxA-like enzymes"/>
    <property type="match status" value="1"/>
</dbReference>
<keyword evidence="10 18" id="KW-0133">Cell shape</keyword>
<dbReference type="NCBIfam" id="TIGR01173">
    <property type="entry name" value="glmU"/>
    <property type="match status" value="1"/>
</dbReference>
<dbReference type="EC" id="2.7.7.23" evidence="18"/>
<dbReference type="GO" id="GO:0019134">
    <property type="term" value="F:glucosamine-1-phosphate N-acetyltransferase activity"/>
    <property type="evidence" value="ECO:0007669"/>
    <property type="project" value="UniProtKB-EC"/>
</dbReference>
<feature type="binding site" evidence="18">
    <location>
        <position position="424"/>
    </location>
    <ligand>
        <name>acetyl-CoA</name>
        <dbReference type="ChEBI" id="CHEBI:57288"/>
    </ligand>
</feature>
<dbReference type="Pfam" id="PF12804">
    <property type="entry name" value="NTP_transf_3"/>
    <property type="match status" value="1"/>
</dbReference>
<evidence type="ECO:0000256" key="17">
    <source>
        <dbReference type="ARBA" id="ARBA00049628"/>
    </source>
</evidence>
<protein>
    <recommendedName>
        <fullName evidence="18">Bifunctional protein GlmU</fullName>
    </recommendedName>
    <domain>
        <recommendedName>
            <fullName evidence="18">UDP-N-acetylglucosamine pyrophosphorylase</fullName>
            <ecNumber evidence="18">2.7.7.23</ecNumber>
        </recommendedName>
        <alternativeName>
            <fullName evidence="18">N-acetylglucosamine-1-phosphate uridyltransferase</fullName>
        </alternativeName>
    </domain>
    <domain>
        <recommendedName>
            <fullName evidence="18">Glucosamine-1-phosphate N-acetyltransferase</fullName>
            <ecNumber evidence="18">2.3.1.157</ecNumber>
        </recommendedName>
    </domain>
</protein>
<proteinExistence type="inferred from homology"/>
<dbReference type="Pfam" id="PF25087">
    <property type="entry name" value="GMPPB_C"/>
    <property type="match status" value="1"/>
</dbReference>
<feature type="binding site" evidence="18">
    <location>
        <position position="25"/>
    </location>
    <ligand>
        <name>UDP-N-acetyl-alpha-D-glucosamine</name>
        <dbReference type="ChEBI" id="CHEBI:57705"/>
    </ligand>
</feature>
<feature type="binding site" evidence="18">
    <location>
        <begin position="387"/>
        <end position="388"/>
    </location>
    <ligand>
        <name>acetyl-CoA</name>
        <dbReference type="ChEBI" id="CHEBI:57288"/>
    </ligand>
</feature>
<feature type="binding site" evidence="18">
    <location>
        <position position="105"/>
    </location>
    <ligand>
        <name>Mg(2+)</name>
        <dbReference type="ChEBI" id="CHEBI:18420"/>
    </ligand>
</feature>
<comment type="pathway">
    <text evidence="18">Bacterial outer membrane biogenesis; LPS lipid A biosynthesis.</text>
</comment>
<comment type="similarity">
    <text evidence="3 18">In the N-terminal section; belongs to the N-acetylglucosamine-1-phosphate uridyltransferase family.</text>
</comment>
<gene>
    <name evidence="18 21" type="primary">glmU</name>
    <name evidence="21" type="ORF">V6X64_09160</name>
</gene>
<evidence type="ECO:0000256" key="9">
    <source>
        <dbReference type="ARBA" id="ARBA00022842"/>
    </source>
</evidence>
<reference evidence="21 22" key="1">
    <citation type="submission" date="2024-02" db="EMBL/GenBank/DDBJ databases">
        <title>New especies of Spiribacter isolated from saline water.</title>
        <authorList>
            <person name="Leon M.J."/>
            <person name="De La Haba R."/>
            <person name="Sanchez-Porro C."/>
            <person name="Ventosa A."/>
        </authorList>
    </citation>
    <scope>NUCLEOTIDE SEQUENCE [LARGE SCALE GENOMIC DNA]</scope>
    <source>
        <strain evidence="22">ag22IC4-227</strain>
    </source>
</reference>
<feature type="binding site" evidence="18">
    <location>
        <position position="76"/>
    </location>
    <ligand>
        <name>UDP-N-acetyl-alpha-D-glucosamine</name>
        <dbReference type="ChEBI" id="CHEBI:57705"/>
    </ligand>
</feature>
<dbReference type="InterPro" id="IPR018357">
    <property type="entry name" value="Hexapep_transf_CS"/>
</dbReference>
<feature type="binding site" evidence="18">
    <location>
        <position position="367"/>
    </location>
    <ligand>
        <name>UDP-N-acetyl-alpha-D-glucosamine</name>
        <dbReference type="ChEBI" id="CHEBI:57705"/>
    </ligand>
</feature>
<dbReference type="PANTHER" id="PTHR43584">
    <property type="entry name" value="NUCLEOTIDYL TRANSFERASE"/>
    <property type="match status" value="1"/>
</dbReference>
<comment type="cofactor">
    <cofactor evidence="18">
        <name>Mg(2+)</name>
        <dbReference type="ChEBI" id="CHEBI:18420"/>
    </cofactor>
    <text evidence="18">Binds 1 Mg(2+) ion per subunit.</text>
</comment>
<comment type="caution">
    <text evidence="21">The sequence shown here is derived from an EMBL/GenBank/DDBJ whole genome shotgun (WGS) entry which is preliminary data.</text>
</comment>
<organism evidence="21 22">
    <name type="scientific">Spiribacter onubensis</name>
    <dbReference type="NCBI Taxonomy" id="3122420"/>
    <lineage>
        <taxon>Bacteria</taxon>
        <taxon>Pseudomonadati</taxon>
        <taxon>Pseudomonadota</taxon>
        <taxon>Gammaproteobacteria</taxon>
        <taxon>Chromatiales</taxon>
        <taxon>Ectothiorhodospiraceae</taxon>
        <taxon>Spiribacter</taxon>
    </lineage>
</organism>
<evidence type="ECO:0000313" key="22">
    <source>
        <dbReference type="Proteomes" id="UP001556653"/>
    </source>
</evidence>
<keyword evidence="9 18" id="KW-0460">Magnesium</keyword>
<comment type="pathway">
    <text evidence="18">Nucleotide-sugar biosynthesis; UDP-N-acetyl-alpha-D-glucosamine biosynthesis; UDP-N-acetyl-alpha-D-glucosamine from N-acetyl-alpha-D-glucosamine 1-phosphate: step 1/1.</text>
</comment>
<feature type="binding site" evidence="18">
    <location>
        <position position="227"/>
    </location>
    <ligand>
        <name>Mg(2+)</name>
        <dbReference type="ChEBI" id="CHEBI:18420"/>
    </ligand>
</feature>
<feature type="binding site" evidence="18">
    <location>
        <position position="139"/>
    </location>
    <ligand>
        <name>UDP-N-acetyl-alpha-D-glucosamine</name>
        <dbReference type="ChEBI" id="CHEBI:57705"/>
    </ligand>
</feature>
<keyword evidence="13 18" id="KW-0012">Acyltransferase</keyword>
<evidence type="ECO:0000256" key="12">
    <source>
        <dbReference type="ARBA" id="ARBA00023268"/>
    </source>
</evidence>
<keyword evidence="12 18" id="KW-0511">Multifunctional enzyme</keyword>
<evidence type="ECO:0000256" key="5">
    <source>
        <dbReference type="ARBA" id="ARBA00022679"/>
    </source>
</evidence>
<feature type="binding site" evidence="18">
    <location>
        <position position="334"/>
    </location>
    <ligand>
        <name>UDP-N-acetyl-alpha-D-glucosamine</name>
        <dbReference type="ChEBI" id="CHEBI:57705"/>
    </ligand>
</feature>
<evidence type="ECO:0000313" key="21">
    <source>
        <dbReference type="EMBL" id="MEX0387159.1"/>
    </source>
</evidence>
<feature type="domain" description="MobA-like NTP transferase" evidence="19">
    <location>
        <begin position="8"/>
        <end position="124"/>
    </location>
</feature>
<feature type="binding site" evidence="18">
    <location>
        <begin position="11"/>
        <end position="14"/>
    </location>
    <ligand>
        <name>UDP-N-acetyl-alpha-D-glucosamine</name>
        <dbReference type="ChEBI" id="CHEBI:57705"/>
    </ligand>
</feature>
<evidence type="ECO:0000256" key="8">
    <source>
        <dbReference type="ARBA" id="ARBA00022737"/>
    </source>
</evidence>
<keyword evidence="11 18" id="KW-0573">Peptidoglycan synthesis</keyword>
<dbReference type="Pfam" id="PF00132">
    <property type="entry name" value="Hexapep"/>
    <property type="match status" value="1"/>
</dbReference>
<dbReference type="InterPro" id="IPR050065">
    <property type="entry name" value="GlmU-like"/>
</dbReference>
<keyword evidence="22" id="KW-1185">Reference proteome</keyword>
<feature type="binding site" evidence="18">
    <location>
        <begin position="81"/>
        <end position="82"/>
    </location>
    <ligand>
        <name>UDP-N-acetyl-alpha-D-glucosamine</name>
        <dbReference type="ChEBI" id="CHEBI:57705"/>
    </ligand>
</feature>
<evidence type="ECO:0000256" key="3">
    <source>
        <dbReference type="ARBA" id="ARBA00007947"/>
    </source>
</evidence>
<feature type="binding site" evidence="18">
    <location>
        <position position="154"/>
    </location>
    <ligand>
        <name>UDP-N-acetyl-alpha-D-glucosamine</name>
        <dbReference type="ChEBI" id="CHEBI:57705"/>
    </ligand>
</feature>
<evidence type="ECO:0000256" key="2">
    <source>
        <dbReference type="ARBA" id="ARBA00007707"/>
    </source>
</evidence>
<evidence type="ECO:0000256" key="18">
    <source>
        <dbReference type="HAMAP-Rule" id="MF_01631"/>
    </source>
</evidence>
<evidence type="ECO:0000256" key="15">
    <source>
        <dbReference type="ARBA" id="ARBA00048247"/>
    </source>
</evidence>
<keyword evidence="14 18" id="KW-0961">Cell wall biogenesis/degradation</keyword>
<dbReference type="RefSeq" id="WP_367967701.1">
    <property type="nucleotide sequence ID" value="NZ_JBAKFJ010000001.1"/>
</dbReference>
<dbReference type="InterPro" id="IPR005882">
    <property type="entry name" value="Bifunctional_GlmU"/>
</dbReference>
<keyword evidence="7 18" id="KW-0479">Metal-binding</keyword>
<evidence type="ECO:0000256" key="16">
    <source>
        <dbReference type="ARBA" id="ARBA00048493"/>
    </source>
</evidence>
<keyword evidence="5 18" id="KW-0808">Transferase</keyword>
<dbReference type="HAMAP" id="MF_01631">
    <property type="entry name" value="GlmU"/>
    <property type="match status" value="1"/>
</dbReference>
<evidence type="ECO:0000256" key="13">
    <source>
        <dbReference type="ARBA" id="ARBA00023315"/>
    </source>
</evidence>
<evidence type="ECO:0000256" key="11">
    <source>
        <dbReference type="ARBA" id="ARBA00022984"/>
    </source>
</evidence>
<comment type="subunit">
    <text evidence="18">Homotrimer.</text>
</comment>
<dbReference type="EC" id="2.3.1.157" evidence="18"/>
<dbReference type="InterPro" id="IPR056729">
    <property type="entry name" value="GMPPB_C"/>
</dbReference>